<dbReference type="GO" id="GO:0005524">
    <property type="term" value="F:ATP binding"/>
    <property type="evidence" value="ECO:0007669"/>
    <property type="project" value="UniProtKB-KW"/>
</dbReference>
<evidence type="ECO:0000259" key="4">
    <source>
        <dbReference type="PROSITE" id="PS50893"/>
    </source>
</evidence>
<name>A0ABD6DR78_9EURY</name>
<evidence type="ECO:0000256" key="1">
    <source>
        <dbReference type="ARBA" id="ARBA00022448"/>
    </source>
</evidence>
<dbReference type="AlphaFoldDB" id="A0ABD6DR78"/>
<dbReference type="EMBL" id="JBHUDO010000004">
    <property type="protein sequence ID" value="MFD1647840.1"/>
    <property type="molecule type" value="Genomic_DNA"/>
</dbReference>
<dbReference type="InterPro" id="IPR050166">
    <property type="entry name" value="ABC_transporter_ATP-bind"/>
</dbReference>
<keyword evidence="3 5" id="KW-0067">ATP-binding</keyword>
<comment type="caution">
    <text evidence="5">The sequence shown here is derived from an EMBL/GenBank/DDBJ whole genome shotgun (WGS) entry which is preliminary data.</text>
</comment>
<dbReference type="PROSITE" id="PS00211">
    <property type="entry name" value="ABC_TRANSPORTER_1"/>
    <property type="match status" value="1"/>
</dbReference>
<keyword evidence="2" id="KW-0547">Nucleotide-binding</keyword>
<evidence type="ECO:0000256" key="2">
    <source>
        <dbReference type="ARBA" id="ARBA00022741"/>
    </source>
</evidence>
<dbReference type="InterPro" id="IPR003439">
    <property type="entry name" value="ABC_transporter-like_ATP-bd"/>
</dbReference>
<dbReference type="RefSeq" id="WP_256401682.1">
    <property type="nucleotide sequence ID" value="NZ_JANHJR010000004.1"/>
</dbReference>
<keyword evidence="1" id="KW-0813">Transport</keyword>
<evidence type="ECO:0000256" key="3">
    <source>
        <dbReference type="ARBA" id="ARBA00022840"/>
    </source>
</evidence>
<dbReference type="PANTHER" id="PTHR42788">
    <property type="entry name" value="TAURINE IMPORT ATP-BINDING PROTEIN-RELATED"/>
    <property type="match status" value="1"/>
</dbReference>
<sequence length="266" mass="29767">MPKDIEVDRISKTYGSGDGAVHVLDDIEFHVPEREFVCVLGPSGCGKTTLMKMMDGLVEPTSGQIKIGGSVVTEPTDDAAVVFQNFELFPWRSTLDNVALGLEIRGMGEEKRYEIAREWIDKVGLDGFEDSLPSELSGGMQQRVGLARALAVDPEVLLMDEPFGALDAQTKDRMQTQLLKLWEREKKTVIFVTHDIRESIFLADRVLVMGEKPSGIVADIDIPFDRPRWKDRISVENDDRFEDIERELRAHLGLTEGSSEDTLEAT</sequence>
<dbReference type="Proteomes" id="UP001597034">
    <property type="component" value="Unassembled WGS sequence"/>
</dbReference>
<feature type="domain" description="ABC transporter" evidence="4">
    <location>
        <begin position="5"/>
        <end position="236"/>
    </location>
</feature>
<evidence type="ECO:0000313" key="6">
    <source>
        <dbReference type="Proteomes" id="UP001597034"/>
    </source>
</evidence>
<accession>A0ABD6DR78</accession>
<dbReference type="Gene3D" id="3.40.50.300">
    <property type="entry name" value="P-loop containing nucleotide triphosphate hydrolases"/>
    <property type="match status" value="1"/>
</dbReference>
<dbReference type="Pfam" id="PF00005">
    <property type="entry name" value="ABC_tran"/>
    <property type="match status" value="1"/>
</dbReference>
<dbReference type="InterPro" id="IPR027417">
    <property type="entry name" value="P-loop_NTPase"/>
</dbReference>
<proteinExistence type="predicted"/>
<gene>
    <name evidence="5" type="ORF">ACFSBL_19275</name>
</gene>
<dbReference type="CDD" id="cd03293">
    <property type="entry name" value="ABC_NrtD_SsuB_transporters"/>
    <property type="match status" value="1"/>
</dbReference>
<reference evidence="5 6" key="1">
    <citation type="journal article" date="2019" name="Int. J. Syst. Evol. Microbiol.">
        <title>The Global Catalogue of Microorganisms (GCM) 10K type strain sequencing project: providing services to taxonomists for standard genome sequencing and annotation.</title>
        <authorList>
            <consortium name="The Broad Institute Genomics Platform"/>
            <consortium name="The Broad Institute Genome Sequencing Center for Infectious Disease"/>
            <person name="Wu L."/>
            <person name="Ma J."/>
        </authorList>
    </citation>
    <scope>NUCLEOTIDE SEQUENCE [LARGE SCALE GENOMIC DNA]</scope>
    <source>
        <strain evidence="5 6">CGMCC 1.10390</strain>
    </source>
</reference>
<evidence type="ECO:0000313" key="5">
    <source>
        <dbReference type="EMBL" id="MFD1647840.1"/>
    </source>
</evidence>
<keyword evidence="6" id="KW-1185">Reference proteome</keyword>
<dbReference type="InterPro" id="IPR017871">
    <property type="entry name" value="ABC_transporter-like_CS"/>
</dbReference>
<protein>
    <submittedName>
        <fullName evidence="5">ABC transporter ATP-binding protein</fullName>
    </submittedName>
</protein>
<dbReference type="InterPro" id="IPR003593">
    <property type="entry name" value="AAA+_ATPase"/>
</dbReference>
<dbReference type="SUPFAM" id="SSF52540">
    <property type="entry name" value="P-loop containing nucleoside triphosphate hydrolases"/>
    <property type="match status" value="1"/>
</dbReference>
<organism evidence="5 6">
    <name type="scientific">Haloarchaeobius litoreus</name>
    <dbReference type="NCBI Taxonomy" id="755306"/>
    <lineage>
        <taxon>Archaea</taxon>
        <taxon>Methanobacteriati</taxon>
        <taxon>Methanobacteriota</taxon>
        <taxon>Stenosarchaea group</taxon>
        <taxon>Halobacteria</taxon>
        <taxon>Halobacteriales</taxon>
        <taxon>Halorubellaceae</taxon>
        <taxon>Haloarchaeobius</taxon>
    </lineage>
</organism>
<dbReference type="SMART" id="SM00382">
    <property type="entry name" value="AAA"/>
    <property type="match status" value="1"/>
</dbReference>
<dbReference type="PANTHER" id="PTHR42788:SF13">
    <property type="entry name" value="ALIPHATIC SULFONATES IMPORT ATP-BINDING PROTEIN SSUB"/>
    <property type="match status" value="1"/>
</dbReference>
<dbReference type="PROSITE" id="PS50893">
    <property type="entry name" value="ABC_TRANSPORTER_2"/>
    <property type="match status" value="1"/>
</dbReference>